<keyword evidence="2" id="KW-1003">Cell membrane</keyword>
<feature type="domain" description="Mce/MlaD" evidence="9">
    <location>
        <begin position="308"/>
        <end position="412"/>
    </location>
</feature>
<dbReference type="PANTHER" id="PTHR30462">
    <property type="entry name" value="INTERMEMBRANE TRANSPORT PROTEIN PQIB-RELATED"/>
    <property type="match status" value="1"/>
</dbReference>
<feature type="region of interest" description="Disordered" evidence="7">
    <location>
        <begin position="1"/>
        <end position="21"/>
    </location>
</feature>
<evidence type="ECO:0000256" key="6">
    <source>
        <dbReference type="ARBA" id="ARBA00023136"/>
    </source>
</evidence>
<evidence type="ECO:0000256" key="1">
    <source>
        <dbReference type="ARBA" id="ARBA00004533"/>
    </source>
</evidence>
<dbReference type="GO" id="GO:0005886">
    <property type="term" value="C:plasma membrane"/>
    <property type="evidence" value="ECO:0007669"/>
    <property type="project" value="UniProtKB-SubCell"/>
</dbReference>
<name>A0A1W6ZE08_9BORD</name>
<feature type="region of interest" description="Disordered" evidence="7">
    <location>
        <begin position="539"/>
        <end position="558"/>
    </location>
</feature>
<protein>
    <submittedName>
        <fullName evidence="10">Paraquat-inducible protein B</fullName>
    </submittedName>
</protein>
<keyword evidence="3" id="KW-0997">Cell inner membrane</keyword>
<organism evidence="10 11">
    <name type="scientific">Bordetella genomosp. 13</name>
    <dbReference type="NCBI Taxonomy" id="463040"/>
    <lineage>
        <taxon>Bacteria</taxon>
        <taxon>Pseudomonadati</taxon>
        <taxon>Pseudomonadota</taxon>
        <taxon>Betaproteobacteria</taxon>
        <taxon>Burkholderiales</taxon>
        <taxon>Alcaligenaceae</taxon>
        <taxon>Bordetella</taxon>
    </lineage>
</organism>
<dbReference type="Proteomes" id="UP000194161">
    <property type="component" value="Chromosome"/>
</dbReference>
<evidence type="ECO:0000313" key="10">
    <source>
        <dbReference type="EMBL" id="ARP95512.1"/>
    </source>
</evidence>
<dbReference type="STRING" id="463040.CAL15_14620"/>
<dbReference type="PANTHER" id="PTHR30462:SF0">
    <property type="entry name" value="INTERMEMBRANE TRANSPORT PROTEIN YEBT"/>
    <property type="match status" value="1"/>
</dbReference>
<dbReference type="Pfam" id="PF02470">
    <property type="entry name" value="MlaD"/>
    <property type="match status" value="3"/>
</dbReference>
<dbReference type="EMBL" id="CP021111">
    <property type="protein sequence ID" value="ARP95512.1"/>
    <property type="molecule type" value="Genomic_DNA"/>
</dbReference>
<dbReference type="KEGG" id="bgm:CAL15_14620"/>
<keyword evidence="5 8" id="KW-1133">Transmembrane helix</keyword>
<dbReference type="RefSeq" id="WP_086079272.1">
    <property type="nucleotide sequence ID" value="NZ_CP021111.1"/>
</dbReference>
<feature type="transmembrane region" description="Helical" evidence="8">
    <location>
        <begin position="33"/>
        <end position="54"/>
    </location>
</feature>
<dbReference type="OrthoDB" id="9806984at2"/>
<evidence type="ECO:0000313" key="11">
    <source>
        <dbReference type="Proteomes" id="UP000194161"/>
    </source>
</evidence>
<keyword evidence="6 8" id="KW-0472">Membrane</keyword>
<evidence type="ECO:0000256" key="8">
    <source>
        <dbReference type="SAM" id="Phobius"/>
    </source>
</evidence>
<dbReference type="InterPro" id="IPR003399">
    <property type="entry name" value="Mce/MlaD"/>
</dbReference>
<keyword evidence="11" id="KW-1185">Reference proteome</keyword>
<evidence type="ECO:0000256" key="7">
    <source>
        <dbReference type="SAM" id="MobiDB-lite"/>
    </source>
</evidence>
<reference evidence="10 11" key="1">
    <citation type="submission" date="2017-05" db="EMBL/GenBank/DDBJ databases">
        <title>Complete and WGS of Bordetella genogroups.</title>
        <authorList>
            <person name="Spilker T."/>
            <person name="LiPuma J."/>
        </authorList>
    </citation>
    <scope>NUCLEOTIDE SEQUENCE [LARGE SCALE GENOMIC DNA]</scope>
    <source>
        <strain evidence="10 11">AU7206</strain>
    </source>
</reference>
<evidence type="ECO:0000256" key="2">
    <source>
        <dbReference type="ARBA" id="ARBA00022475"/>
    </source>
</evidence>
<feature type="domain" description="Mce/MlaD" evidence="9">
    <location>
        <begin position="178"/>
        <end position="245"/>
    </location>
</feature>
<keyword evidence="4 8" id="KW-0812">Transmembrane</keyword>
<accession>A0A1W6ZE08</accession>
<sequence>MADPTPDQTPERRPRTSVSVPDVARKKQRRISWIWLVPVVAALAGLSLVVKTWMQAGPEITIQFDTAEGLEVGKTQVRYKDVVIGVVKGVGFNEDRSKVIVEAALSKDVADLAREGTNFWVVRPRLGFTGVSGLGTLLSGAYIGVDAPEGEGGNGGKPQKLAFVGLETPPAVTHDRSGKRFLLKASNLGSLDIGSPVYFRRISVGRVVGYALDESGKAVNIEVFIDAPNDKFVTKGTRFWNASGVDVSVNADGLKMRTQSLVSLAIGGIAFENVSTRGSVEPAPADSNFDLYPGEADAKVNPDSKPFRIRMRFDQSIRGLAVGAPVDFQGITLGDVTAITIDFDSEKKRFFAIADATLYPERLGPVYDKLRAAEDEHQFAGFKLMGTMIKYGLRAQLRSANLLTGQLYVVLDTFPNAKPVEFHPSDPAMIPTVPGQLDQLQEQIGNIVTRIEKIPFDQIGKELRNTLASTSSLVSQIDRQLAPDARKVLKQAQQSLQRVDQMLAPDASIPVNADRAMQELARAARSLRALSEFLQTNPESLLRGRGEDPIPGAGPVRN</sequence>
<evidence type="ECO:0000256" key="4">
    <source>
        <dbReference type="ARBA" id="ARBA00022692"/>
    </source>
</evidence>
<evidence type="ECO:0000256" key="5">
    <source>
        <dbReference type="ARBA" id="ARBA00022989"/>
    </source>
</evidence>
<proteinExistence type="predicted"/>
<evidence type="ECO:0000259" key="9">
    <source>
        <dbReference type="Pfam" id="PF02470"/>
    </source>
</evidence>
<gene>
    <name evidence="10" type="ORF">CAL15_14620</name>
</gene>
<evidence type="ECO:0000256" key="3">
    <source>
        <dbReference type="ARBA" id="ARBA00022519"/>
    </source>
</evidence>
<comment type="subcellular location">
    <subcellularLocation>
        <location evidence="1">Cell inner membrane</location>
    </subcellularLocation>
</comment>
<feature type="domain" description="Mce/MlaD" evidence="9">
    <location>
        <begin position="57"/>
        <end position="147"/>
    </location>
</feature>
<dbReference type="InterPro" id="IPR051800">
    <property type="entry name" value="PqiA-PqiB_transport"/>
</dbReference>
<dbReference type="AlphaFoldDB" id="A0A1W6ZE08"/>